<dbReference type="SMART" id="SM00207">
    <property type="entry name" value="TNF"/>
    <property type="match status" value="1"/>
</dbReference>
<evidence type="ECO:0000313" key="6">
    <source>
        <dbReference type="Ensembl" id="ENSVKKP00000018711.1"/>
    </source>
</evidence>
<feature type="domain" description="THD" evidence="5">
    <location>
        <begin position="75"/>
        <end position="215"/>
    </location>
</feature>
<dbReference type="PANTHER" id="PTHR11471:SF34">
    <property type="entry name" value="TUMOR NECROSIS FACTOR LIGAND SUPERFAMILY MEMBER 14"/>
    <property type="match status" value="1"/>
</dbReference>
<sequence>GQPFTGRQALKYWVSLPEREYGPTLKGTGPAERCHLLLCIRQPAGPGGAGWDCLPPSSPCMPSADCGGGGCVFYSGASISAAANGALLWEHKKGVAFLREMGYKGGSLICNKSGHYYVYSNLFLGHSDCPVTHQSYLFVTHTIYKRTSQYPEEMELLTNSIPYCNLKDSQLWSHNSFLAGVVHLEENEEVFIKVSQMHLVRVSEESRTYFGTFMI</sequence>
<keyword evidence="7" id="KW-1185">Reference proteome</keyword>
<name>A0A8D2Q4Q8_VARKO</name>
<evidence type="ECO:0000256" key="2">
    <source>
        <dbReference type="ARBA" id="ARBA00008670"/>
    </source>
</evidence>
<dbReference type="PRINTS" id="PR01234">
    <property type="entry name" value="TNECROSISFCT"/>
</dbReference>
<evidence type="ECO:0000313" key="7">
    <source>
        <dbReference type="Proteomes" id="UP000694545"/>
    </source>
</evidence>
<evidence type="ECO:0000256" key="1">
    <source>
        <dbReference type="ARBA" id="ARBA00004370"/>
    </source>
</evidence>
<dbReference type="GO" id="GO:0016020">
    <property type="term" value="C:membrane"/>
    <property type="evidence" value="ECO:0007669"/>
    <property type="project" value="UniProtKB-SubCell"/>
</dbReference>
<dbReference type="PROSITE" id="PS50049">
    <property type="entry name" value="THD_2"/>
    <property type="match status" value="1"/>
</dbReference>
<comment type="similarity">
    <text evidence="2">Belongs to the tumor necrosis factor family.</text>
</comment>
<dbReference type="Ensembl" id="ENSVKKT00000019176.1">
    <property type="protein sequence ID" value="ENSVKKP00000018711.1"/>
    <property type="gene ID" value="ENSVKKG00000012734.1"/>
</dbReference>
<dbReference type="CDD" id="cd00184">
    <property type="entry name" value="TNF"/>
    <property type="match status" value="1"/>
</dbReference>
<keyword evidence="4" id="KW-0472">Membrane</keyword>
<dbReference type="GO" id="GO:0005125">
    <property type="term" value="F:cytokine activity"/>
    <property type="evidence" value="ECO:0007669"/>
    <property type="project" value="UniProtKB-KW"/>
</dbReference>
<dbReference type="GO" id="GO:0005164">
    <property type="term" value="F:tumor necrosis factor receptor binding"/>
    <property type="evidence" value="ECO:0007669"/>
    <property type="project" value="InterPro"/>
</dbReference>
<dbReference type="Pfam" id="PF00229">
    <property type="entry name" value="TNF"/>
    <property type="match status" value="1"/>
</dbReference>
<keyword evidence="3" id="KW-0202">Cytokine</keyword>
<dbReference type="GO" id="GO:0005615">
    <property type="term" value="C:extracellular space"/>
    <property type="evidence" value="ECO:0007669"/>
    <property type="project" value="UniProtKB-KW"/>
</dbReference>
<dbReference type="InterPro" id="IPR008983">
    <property type="entry name" value="Tumour_necrosis_fac-like_dom"/>
</dbReference>
<evidence type="ECO:0000259" key="5">
    <source>
        <dbReference type="PROSITE" id="PS50049"/>
    </source>
</evidence>
<dbReference type="Gene3D" id="2.60.120.40">
    <property type="match status" value="1"/>
</dbReference>
<dbReference type="InterPro" id="IPR006053">
    <property type="entry name" value="TNF"/>
</dbReference>
<dbReference type="AlphaFoldDB" id="A0A8D2Q4Q8"/>
<comment type="subcellular location">
    <subcellularLocation>
        <location evidence="1">Membrane</location>
    </subcellularLocation>
</comment>
<dbReference type="Proteomes" id="UP000694545">
    <property type="component" value="Unplaced"/>
</dbReference>
<organism evidence="6 7">
    <name type="scientific">Varanus komodoensis</name>
    <name type="common">Komodo dragon</name>
    <dbReference type="NCBI Taxonomy" id="61221"/>
    <lineage>
        <taxon>Eukaryota</taxon>
        <taxon>Metazoa</taxon>
        <taxon>Chordata</taxon>
        <taxon>Craniata</taxon>
        <taxon>Vertebrata</taxon>
        <taxon>Euteleostomi</taxon>
        <taxon>Lepidosauria</taxon>
        <taxon>Squamata</taxon>
        <taxon>Bifurcata</taxon>
        <taxon>Unidentata</taxon>
        <taxon>Episquamata</taxon>
        <taxon>Toxicofera</taxon>
        <taxon>Anguimorpha</taxon>
        <taxon>Paleoanguimorpha</taxon>
        <taxon>Varanoidea</taxon>
        <taxon>Varanidae</taxon>
        <taxon>Varanus</taxon>
    </lineage>
</organism>
<protein>
    <submittedName>
        <fullName evidence="6">TNF superfamily member 14</fullName>
    </submittedName>
</protein>
<reference evidence="6" key="2">
    <citation type="submission" date="2025-09" db="UniProtKB">
        <authorList>
            <consortium name="Ensembl"/>
        </authorList>
    </citation>
    <scope>IDENTIFICATION</scope>
</reference>
<dbReference type="OMA" id="PEREYGP"/>
<evidence type="ECO:0000256" key="4">
    <source>
        <dbReference type="ARBA" id="ARBA00023136"/>
    </source>
</evidence>
<reference evidence="6" key="1">
    <citation type="submission" date="2025-08" db="UniProtKB">
        <authorList>
            <consortium name="Ensembl"/>
        </authorList>
    </citation>
    <scope>IDENTIFICATION</scope>
</reference>
<evidence type="ECO:0000256" key="3">
    <source>
        <dbReference type="ARBA" id="ARBA00022514"/>
    </source>
</evidence>
<accession>A0A8D2Q4Q8</accession>
<dbReference type="InterPro" id="IPR006052">
    <property type="entry name" value="TNF_dom"/>
</dbReference>
<dbReference type="SUPFAM" id="SSF49842">
    <property type="entry name" value="TNF-like"/>
    <property type="match status" value="1"/>
</dbReference>
<dbReference type="PANTHER" id="PTHR11471">
    <property type="entry name" value="TUMOR NECROSIS FACTOR FAMILY MEMBER"/>
    <property type="match status" value="1"/>
</dbReference>
<proteinExistence type="inferred from homology"/>
<dbReference type="GO" id="GO:0006955">
    <property type="term" value="P:immune response"/>
    <property type="evidence" value="ECO:0007669"/>
    <property type="project" value="InterPro"/>
</dbReference>